<dbReference type="InterPro" id="IPR007730">
    <property type="entry name" value="SPOR-like_dom"/>
</dbReference>
<protein>
    <submittedName>
        <fullName evidence="4">SEL1-like repeat protein</fullName>
    </submittedName>
</protein>
<evidence type="ECO:0000313" key="5">
    <source>
        <dbReference type="Proteomes" id="UP000640333"/>
    </source>
</evidence>
<feature type="chain" id="PRO_5035224001" evidence="2">
    <location>
        <begin position="24"/>
        <end position="536"/>
    </location>
</feature>
<dbReference type="AlphaFoldDB" id="A0A8J7JZC5"/>
<proteinExistence type="predicted"/>
<dbReference type="InterPro" id="IPR036680">
    <property type="entry name" value="SPOR-like_sf"/>
</dbReference>
<dbReference type="RefSeq" id="WP_193953111.1">
    <property type="nucleotide sequence ID" value="NZ_JADEYS010000008.1"/>
</dbReference>
<evidence type="ECO:0000256" key="2">
    <source>
        <dbReference type="SAM" id="SignalP"/>
    </source>
</evidence>
<dbReference type="SMART" id="SM00671">
    <property type="entry name" value="SEL1"/>
    <property type="match status" value="6"/>
</dbReference>
<dbReference type="InterPro" id="IPR011990">
    <property type="entry name" value="TPR-like_helical_dom_sf"/>
</dbReference>
<dbReference type="PANTHER" id="PTHR11102:SF160">
    <property type="entry name" value="ERAD-ASSOCIATED E3 UBIQUITIN-PROTEIN LIGASE COMPONENT HRD3"/>
    <property type="match status" value="1"/>
</dbReference>
<evidence type="ECO:0000313" key="4">
    <source>
        <dbReference type="EMBL" id="MBE9397559.1"/>
    </source>
</evidence>
<evidence type="ECO:0000259" key="3">
    <source>
        <dbReference type="PROSITE" id="PS51724"/>
    </source>
</evidence>
<organism evidence="4 5">
    <name type="scientific">Pontibacterium sinense</name>
    <dbReference type="NCBI Taxonomy" id="2781979"/>
    <lineage>
        <taxon>Bacteria</taxon>
        <taxon>Pseudomonadati</taxon>
        <taxon>Pseudomonadota</taxon>
        <taxon>Gammaproteobacteria</taxon>
        <taxon>Oceanospirillales</taxon>
        <taxon>Oceanospirillaceae</taxon>
        <taxon>Pontibacterium</taxon>
    </lineage>
</organism>
<reference evidence="4" key="1">
    <citation type="submission" date="2020-10" db="EMBL/GenBank/DDBJ databases">
        <title>Bacterium isolated from coastal waters sediment.</title>
        <authorList>
            <person name="Chen R.-J."/>
            <person name="Lu D.-C."/>
            <person name="Zhu K.-L."/>
            <person name="Du Z.-J."/>
        </authorList>
    </citation>
    <scope>NUCLEOTIDE SEQUENCE</scope>
    <source>
        <strain evidence="4">N1Y112</strain>
    </source>
</reference>
<gene>
    <name evidence="4" type="ORF">IOQ59_09840</name>
</gene>
<accession>A0A8J7JZC5</accession>
<dbReference type="SUPFAM" id="SSF81901">
    <property type="entry name" value="HCP-like"/>
    <property type="match status" value="2"/>
</dbReference>
<keyword evidence="5" id="KW-1185">Reference proteome</keyword>
<feature type="region of interest" description="Disordered" evidence="1">
    <location>
        <begin position="385"/>
        <end position="412"/>
    </location>
</feature>
<dbReference type="PROSITE" id="PS51724">
    <property type="entry name" value="SPOR"/>
    <property type="match status" value="1"/>
</dbReference>
<keyword evidence="2" id="KW-0732">Signal</keyword>
<dbReference type="InterPro" id="IPR050767">
    <property type="entry name" value="Sel1_AlgK"/>
</dbReference>
<dbReference type="Pfam" id="PF05036">
    <property type="entry name" value="SPOR"/>
    <property type="match status" value="2"/>
</dbReference>
<comment type="caution">
    <text evidence="4">The sequence shown here is derived from an EMBL/GenBank/DDBJ whole genome shotgun (WGS) entry which is preliminary data.</text>
</comment>
<dbReference type="Gene3D" id="3.30.70.1070">
    <property type="entry name" value="Sporulation related repeat"/>
    <property type="match status" value="2"/>
</dbReference>
<evidence type="ECO:0000256" key="1">
    <source>
        <dbReference type="SAM" id="MobiDB-lite"/>
    </source>
</evidence>
<dbReference type="Proteomes" id="UP000640333">
    <property type="component" value="Unassembled WGS sequence"/>
</dbReference>
<dbReference type="Pfam" id="PF08238">
    <property type="entry name" value="Sel1"/>
    <property type="match status" value="6"/>
</dbReference>
<dbReference type="PANTHER" id="PTHR11102">
    <property type="entry name" value="SEL-1-LIKE PROTEIN"/>
    <property type="match status" value="1"/>
</dbReference>
<dbReference type="InterPro" id="IPR006597">
    <property type="entry name" value="Sel1-like"/>
</dbReference>
<dbReference type="GO" id="GO:0042834">
    <property type="term" value="F:peptidoglycan binding"/>
    <property type="evidence" value="ECO:0007669"/>
    <property type="project" value="InterPro"/>
</dbReference>
<dbReference type="Gene3D" id="1.25.40.10">
    <property type="entry name" value="Tetratricopeptide repeat domain"/>
    <property type="match status" value="2"/>
</dbReference>
<feature type="domain" description="SPOR" evidence="3">
    <location>
        <begin position="301"/>
        <end position="379"/>
    </location>
</feature>
<dbReference type="EMBL" id="JADEYS010000008">
    <property type="protein sequence ID" value="MBE9397559.1"/>
    <property type="molecule type" value="Genomic_DNA"/>
</dbReference>
<feature type="signal peptide" evidence="2">
    <location>
        <begin position="1"/>
        <end position="23"/>
    </location>
</feature>
<name>A0A8J7JZC5_9GAMM</name>
<sequence>MMFRSLTQSGLLALVCSVFSVQAENAVTDNCLSAYAKQSYSAAAIACRMEAESGSAESAFTLAVLNAKGLGIPVDHGESVRWLTVAAEAGHDEAAYNLAMAYTQGDGIAADMSQAVTWFKRSAGAGNAKAQRDLATLYARGFGVEKDSMQAFLLYKASAEQGVVVSQLKTGLMLLRGEGVEKDSEEAGRWLEKAAKAGDGIAQYTLGLLLSDSQPGSSARWYRKAAEQGNGYAMHNLSLFYLHGRGVKQNYSTALNWAEKSIAAGVSESKGLQQQILQQMGDKQPAAHQYVVVRDHAWLDGKPNEDYLIQISRQPTEKAAYAYLKKHQVSGPVGIYRESLSDQTSYIVTYGDYRDITAAKAAIGRLPESVQKFKPWVRSYENLKQAKADSPSAQSSEPESIASESRKDEQVVAKSQTKEIAVQAERSYGLKSAAWLLEKPKKGIAVQLMAMPSNRLGDIQRYLKRHGLEKDTAYYETQRDAGPYMVVLLTREFPTSSEARAFVRQLPAKVQGDKPWVRPFGALQSKYRPVTQHVAK</sequence>